<sequence>MPGAAEGTSSSGAGPDACGSAHPGTIAVRLLSLSGAPVQLEALSLDATVRDLALQVRARLEMPISVQHLILGTSTLADPSASLRDVFGQAPSAEVTVVRRPFTPEDSGRAKLHTQLVRAVAAGQAQQFRELLLEGAQVNFRAEGHGAETPPCRWRTGARRRRRRPRRQRPRARRARRAAPTAPGAAGQRTSATATPTASRCPRTPRRTPRPPWRPRAGASLPVPAAPRPRHRRGRPGAGAGPAAVGRAGARHGHEERGLADRVRPHGHPDFVDIVKHLAAGADVNARLSRRQGIVDTSEGAPLHACAAQFRRPGAFEVAQILVRKGAGHELRRLGGRQSGGARQVFWRH</sequence>
<evidence type="ECO:0000313" key="3">
    <source>
        <dbReference type="Proteomes" id="UP001189429"/>
    </source>
</evidence>
<dbReference type="EMBL" id="CAUYUJ010000264">
    <property type="protein sequence ID" value="CAK0789585.1"/>
    <property type="molecule type" value="Genomic_DNA"/>
</dbReference>
<evidence type="ECO:0000256" key="1">
    <source>
        <dbReference type="SAM" id="MobiDB-lite"/>
    </source>
</evidence>
<evidence type="ECO:0000313" key="2">
    <source>
        <dbReference type="EMBL" id="CAK0789585.1"/>
    </source>
</evidence>
<feature type="region of interest" description="Disordered" evidence="1">
    <location>
        <begin position="144"/>
        <end position="265"/>
    </location>
</feature>
<gene>
    <name evidence="2" type="ORF">PCOR1329_LOCUS1116</name>
</gene>
<organism evidence="2 3">
    <name type="scientific">Prorocentrum cordatum</name>
    <dbReference type="NCBI Taxonomy" id="2364126"/>
    <lineage>
        <taxon>Eukaryota</taxon>
        <taxon>Sar</taxon>
        <taxon>Alveolata</taxon>
        <taxon>Dinophyceae</taxon>
        <taxon>Prorocentrales</taxon>
        <taxon>Prorocentraceae</taxon>
        <taxon>Prorocentrum</taxon>
    </lineage>
</organism>
<feature type="compositionally biased region" description="Low complexity" evidence="1">
    <location>
        <begin position="178"/>
        <end position="202"/>
    </location>
</feature>
<keyword evidence="3" id="KW-1185">Reference proteome</keyword>
<reference evidence="2" key="1">
    <citation type="submission" date="2023-10" db="EMBL/GenBank/DDBJ databases">
        <authorList>
            <person name="Chen Y."/>
            <person name="Shah S."/>
            <person name="Dougan E. K."/>
            <person name="Thang M."/>
            <person name="Chan C."/>
        </authorList>
    </citation>
    <scope>NUCLEOTIDE SEQUENCE [LARGE SCALE GENOMIC DNA]</scope>
</reference>
<name>A0ABN9PBL0_9DINO</name>
<evidence type="ECO:0008006" key="4">
    <source>
        <dbReference type="Google" id="ProtNLM"/>
    </source>
</evidence>
<comment type="caution">
    <text evidence="2">The sequence shown here is derived from an EMBL/GenBank/DDBJ whole genome shotgun (WGS) entry which is preliminary data.</text>
</comment>
<proteinExistence type="predicted"/>
<protein>
    <recommendedName>
        <fullName evidence="4">Ubiquitin-like domain-containing protein</fullName>
    </recommendedName>
</protein>
<accession>A0ABN9PBL0</accession>
<feature type="compositionally biased region" description="Basic residues" evidence="1">
    <location>
        <begin position="156"/>
        <end position="177"/>
    </location>
</feature>
<feature type="compositionally biased region" description="Basic and acidic residues" evidence="1">
    <location>
        <begin position="252"/>
        <end position="265"/>
    </location>
</feature>
<dbReference type="Proteomes" id="UP001189429">
    <property type="component" value="Unassembled WGS sequence"/>
</dbReference>